<comment type="caution">
    <text evidence="7">Lacks conserved residue(s) required for the propagation of feature annotation.</text>
</comment>
<dbReference type="EMBL" id="JAPIVE010000001">
    <property type="protein sequence ID" value="MCX2523350.1"/>
    <property type="molecule type" value="Genomic_DNA"/>
</dbReference>
<dbReference type="NCBIfam" id="NF004231">
    <property type="entry name" value="PRK05679.1"/>
    <property type="match status" value="1"/>
</dbReference>
<dbReference type="PIRSF" id="PIRSF000190">
    <property type="entry name" value="Pyd_amn-ph_oxd"/>
    <property type="match status" value="1"/>
</dbReference>
<evidence type="ECO:0000259" key="11">
    <source>
        <dbReference type="Pfam" id="PF10590"/>
    </source>
</evidence>
<keyword evidence="13" id="KW-1185">Reference proteome</keyword>
<keyword evidence="4 7" id="KW-0288">FMN</keyword>
<dbReference type="RefSeq" id="WP_250936725.1">
    <property type="nucleotide sequence ID" value="NZ_JAMLJK010000001.1"/>
</dbReference>
<dbReference type="HAMAP" id="MF_01629">
    <property type="entry name" value="PdxH"/>
    <property type="match status" value="1"/>
</dbReference>
<keyword evidence="6 7" id="KW-0664">Pyridoxine biosynthesis</keyword>
<feature type="binding site" evidence="7 9">
    <location>
        <position position="106"/>
    </location>
    <ligand>
        <name>FMN</name>
        <dbReference type="ChEBI" id="CHEBI:58210"/>
    </ligand>
</feature>
<dbReference type="InterPro" id="IPR012349">
    <property type="entry name" value="Split_barrel_FMN-bd"/>
</dbReference>
<evidence type="ECO:0000313" key="13">
    <source>
        <dbReference type="Proteomes" id="UP001165678"/>
    </source>
</evidence>
<evidence type="ECO:0000256" key="6">
    <source>
        <dbReference type="ARBA" id="ARBA00023096"/>
    </source>
</evidence>
<dbReference type="FunFam" id="2.30.110.10:FF:000020">
    <property type="entry name" value="PNPO isoform 11"/>
    <property type="match status" value="1"/>
</dbReference>
<protein>
    <recommendedName>
        <fullName evidence="7">Pyridoxine/pyridoxamine 5'-phosphate oxidase</fullName>
        <ecNumber evidence="7">1.4.3.5</ecNumber>
    </recommendedName>
    <alternativeName>
        <fullName evidence="7">PNP/PMP oxidase</fullName>
        <shortName evidence="7">PNPOx</shortName>
    </alternativeName>
    <alternativeName>
        <fullName evidence="7">Pyridoxal 5'-phosphate synthase</fullName>
    </alternativeName>
</protein>
<feature type="domain" description="Pyridoxamine 5'-phosphate oxidase N-terminal" evidence="10">
    <location>
        <begin position="44"/>
        <end position="153"/>
    </location>
</feature>
<evidence type="ECO:0000313" key="12">
    <source>
        <dbReference type="EMBL" id="MCX2523350.1"/>
    </source>
</evidence>
<keyword evidence="5 7" id="KW-0560">Oxidoreductase</keyword>
<evidence type="ECO:0000256" key="5">
    <source>
        <dbReference type="ARBA" id="ARBA00023002"/>
    </source>
</evidence>
<comment type="subunit">
    <text evidence="2 7">Homodimer.</text>
</comment>
<evidence type="ECO:0000256" key="4">
    <source>
        <dbReference type="ARBA" id="ARBA00022643"/>
    </source>
</evidence>
<evidence type="ECO:0000259" key="10">
    <source>
        <dbReference type="Pfam" id="PF01243"/>
    </source>
</evidence>
<dbReference type="InterPro" id="IPR019740">
    <property type="entry name" value="Pyridox_Oxase_CS"/>
</dbReference>
<comment type="pathway">
    <text evidence="7">Cofactor metabolism; pyridoxal 5'-phosphate salvage; pyridoxal 5'-phosphate from pyridoxine 5'-phosphate: step 1/1.</text>
</comment>
<dbReference type="Proteomes" id="UP001165678">
    <property type="component" value="Unassembled WGS sequence"/>
</dbReference>
<dbReference type="NCBIfam" id="TIGR00558">
    <property type="entry name" value="pdxH"/>
    <property type="match status" value="1"/>
</dbReference>
<gene>
    <name evidence="7 12" type="primary">pdxH</name>
    <name evidence="12" type="ORF">OQ287_03785</name>
</gene>
<evidence type="ECO:0000256" key="8">
    <source>
        <dbReference type="PIRSR" id="PIRSR000190-1"/>
    </source>
</evidence>
<dbReference type="AlphaFoldDB" id="A0AA41ZM26"/>
<dbReference type="InterPro" id="IPR011576">
    <property type="entry name" value="Pyridox_Oxase_N"/>
</dbReference>
<keyword evidence="3 7" id="KW-0285">Flavoprotein</keyword>
<dbReference type="InterPro" id="IPR000659">
    <property type="entry name" value="Pyridox_Oxase"/>
</dbReference>
<proteinExistence type="inferred from homology"/>
<evidence type="ECO:0000256" key="1">
    <source>
        <dbReference type="ARBA" id="ARBA00007301"/>
    </source>
</evidence>
<dbReference type="Gene3D" id="2.30.110.10">
    <property type="entry name" value="Electron Transport, Fmn-binding Protein, Chain A"/>
    <property type="match status" value="1"/>
</dbReference>
<feature type="binding site" evidence="7 9">
    <location>
        <begin position="77"/>
        <end position="78"/>
    </location>
    <ligand>
        <name>FMN</name>
        <dbReference type="ChEBI" id="CHEBI:58210"/>
    </ligand>
</feature>
<feature type="binding site" evidence="7 9">
    <location>
        <position position="186"/>
    </location>
    <ligand>
        <name>FMN</name>
        <dbReference type="ChEBI" id="CHEBI:58210"/>
    </ligand>
</feature>
<comment type="catalytic activity">
    <reaction evidence="7">
        <text>pyridoxine 5'-phosphate + O2 = pyridoxal 5'-phosphate + H2O2</text>
        <dbReference type="Rhea" id="RHEA:15149"/>
        <dbReference type="ChEBI" id="CHEBI:15379"/>
        <dbReference type="ChEBI" id="CHEBI:16240"/>
        <dbReference type="ChEBI" id="CHEBI:58589"/>
        <dbReference type="ChEBI" id="CHEBI:597326"/>
        <dbReference type="EC" id="1.4.3.5"/>
    </reaction>
</comment>
<feature type="binding site" evidence="7 8">
    <location>
        <position position="67"/>
    </location>
    <ligand>
        <name>substrate</name>
    </ligand>
</feature>
<accession>A0AA41ZM26</accession>
<feature type="binding site" evidence="8">
    <location>
        <begin position="9"/>
        <end position="12"/>
    </location>
    <ligand>
        <name>substrate</name>
    </ligand>
</feature>
<dbReference type="Pfam" id="PF01243">
    <property type="entry name" value="PNPOx_N"/>
    <property type="match status" value="1"/>
</dbReference>
<comment type="similarity">
    <text evidence="1 7">Belongs to the pyridoxamine 5'-phosphate oxidase family.</text>
</comment>
<feature type="binding site" evidence="7 9">
    <location>
        <begin position="141"/>
        <end position="142"/>
    </location>
    <ligand>
        <name>FMN</name>
        <dbReference type="ChEBI" id="CHEBI:58210"/>
    </ligand>
</feature>
<comment type="catalytic activity">
    <reaction evidence="7">
        <text>pyridoxamine 5'-phosphate + O2 + H2O = pyridoxal 5'-phosphate + H2O2 + NH4(+)</text>
        <dbReference type="Rhea" id="RHEA:15817"/>
        <dbReference type="ChEBI" id="CHEBI:15377"/>
        <dbReference type="ChEBI" id="CHEBI:15379"/>
        <dbReference type="ChEBI" id="CHEBI:16240"/>
        <dbReference type="ChEBI" id="CHEBI:28938"/>
        <dbReference type="ChEBI" id="CHEBI:58451"/>
        <dbReference type="ChEBI" id="CHEBI:597326"/>
        <dbReference type="EC" id="1.4.3.5"/>
    </reaction>
</comment>
<dbReference type="EC" id="1.4.3.5" evidence="7"/>
<comment type="pathway">
    <text evidence="7">Cofactor metabolism; pyridoxal 5'-phosphate salvage; pyridoxal 5'-phosphate from pyridoxamine 5'-phosphate: step 1/1.</text>
</comment>
<evidence type="ECO:0000256" key="7">
    <source>
        <dbReference type="HAMAP-Rule" id="MF_01629"/>
    </source>
</evidence>
<feature type="domain" description="Pyridoxine 5'-phosphate oxidase dimerisation C-terminal" evidence="11">
    <location>
        <begin position="173"/>
        <end position="215"/>
    </location>
</feature>
<dbReference type="InterPro" id="IPR019576">
    <property type="entry name" value="Pyridoxamine_oxidase_dimer_C"/>
</dbReference>
<comment type="function">
    <text evidence="7">Catalyzes the oxidation of either pyridoxine 5'-phosphate (PNP) or pyridoxamine 5'-phosphate (PMP) into pyridoxal 5'-phosphate (PLP).</text>
</comment>
<dbReference type="PANTHER" id="PTHR10851">
    <property type="entry name" value="PYRIDOXINE-5-PHOSPHATE OXIDASE"/>
    <property type="match status" value="1"/>
</dbReference>
<dbReference type="GO" id="GO:0004733">
    <property type="term" value="F:pyridoxamine phosphate oxidase activity"/>
    <property type="evidence" value="ECO:0007669"/>
    <property type="project" value="UniProtKB-UniRule"/>
</dbReference>
<dbReference type="Pfam" id="PF10590">
    <property type="entry name" value="PNP_phzG_C"/>
    <property type="match status" value="1"/>
</dbReference>
<evidence type="ECO:0000256" key="2">
    <source>
        <dbReference type="ARBA" id="ARBA00011738"/>
    </source>
</evidence>
<organism evidence="12 13">
    <name type="scientific">Larsenimonas rhizosphaerae</name>
    <dbReference type="NCBI Taxonomy" id="2944682"/>
    <lineage>
        <taxon>Bacteria</taxon>
        <taxon>Pseudomonadati</taxon>
        <taxon>Pseudomonadota</taxon>
        <taxon>Gammaproteobacteria</taxon>
        <taxon>Oceanospirillales</taxon>
        <taxon>Halomonadaceae</taxon>
        <taxon>Larsenimonas</taxon>
    </lineage>
</organism>
<dbReference type="SUPFAM" id="SSF50475">
    <property type="entry name" value="FMN-binding split barrel"/>
    <property type="match status" value="1"/>
</dbReference>
<feature type="binding site" evidence="7 9">
    <location>
        <position position="196"/>
    </location>
    <ligand>
        <name>FMN</name>
        <dbReference type="ChEBI" id="CHEBI:58210"/>
    </ligand>
</feature>
<feature type="binding site" evidence="7 8">
    <location>
        <position position="132"/>
    </location>
    <ligand>
        <name>substrate</name>
    </ligand>
</feature>
<dbReference type="GO" id="GO:0008615">
    <property type="term" value="P:pyridoxine biosynthetic process"/>
    <property type="evidence" value="ECO:0007669"/>
    <property type="project" value="UniProtKB-UniRule"/>
</dbReference>
<dbReference type="PROSITE" id="PS01064">
    <property type="entry name" value="PYRIDOX_OXIDASE"/>
    <property type="match status" value="1"/>
</dbReference>
<feature type="binding site" evidence="7 9">
    <location>
        <begin position="62"/>
        <end position="67"/>
    </location>
    <ligand>
        <name>FMN</name>
        <dbReference type="ChEBI" id="CHEBI:58210"/>
    </ligand>
</feature>
<dbReference type="PANTHER" id="PTHR10851:SF0">
    <property type="entry name" value="PYRIDOXINE-5'-PHOSPHATE OXIDASE"/>
    <property type="match status" value="1"/>
</dbReference>
<feature type="binding site" evidence="7 8">
    <location>
        <position position="128"/>
    </location>
    <ligand>
        <name>substrate</name>
    </ligand>
</feature>
<feature type="binding site" evidence="7 9">
    <location>
        <position position="84"/>
    </location>
    <ligand>
        <name>FMN</name>
        <dbReference type="ChEBI" id="CHEBI:58210"/>
    </ligand>
</feature>
<feature type="binding site" evidence="7 8">
    <location>
        <position position="124"/>
    </location>
    <ligand>
        <name>substrate</name>
    </ligand>
</feature>
<evidence type="ECO:0000256" key="3">
    <source>
        <dbReference type="ARBA" id="ARBA00022630"/>
    </source>
</evidence>
<dbReference type="GO" id="GO:0010181">
    <property type="term" value="F:FMN binding"/>
    <property type="evidence" value="ECO:0007669"/>
    <property type="project" value="UniProtKB-UniRule"/>
</dbReference>
<comment type="caution">
    <text evidence="12">The sequence shown here is derived from an EMBL/GenBank/DDBJ whole genome shotgun (WGS) entry which is preliminary data.</text>
</comment>
<feature type="binding site" evidence="7 8">
    <location>
        <begin position="192"/>
        <end position="194"/>
    </location>
    <ligand>
        <name>substrate</name>
    </ligand>
</feature>
<evidence type="ECO:0000256" key="9">
    <source>
        <dbReference type="PIRSR" id="PIRSR000190-2"/>
    </source>
</evidence>
<reference evidence="12" key="1">
    <citation type="submission" date="2022-11" db="EMBL/GenBank/DDBJ databases">
        <title>Larsenimonas rhizosphaerae sp. nov., isolated from a tidal mudflat.</title>
        <authorList>
            <person name="Lee S.D."/>
            <person name="Kim I.S."/>
        </authorList>
    </citation>
    <scope>NUCLEOTIDE SEQUENCE</scope>
    <source>
        <strain evidence="12">GH2-1</strain>
    </source>
</reference>
<name>A0AA41ZM26_9GAMM</name>
<comment type="cofactor">
    <cofactor evidence="7 9">
        <name>FMN</name>
        <dbReference type="ChEBI" id="CHEBI:58210"/>
    </cofactor>
    <text evidence="7 9">Binds 1 FMN per subunit.</text>
</comment>
<sequence length="215" mass="24824">MTQDIANLRRDYDGDTLDTANTPASPFPLFSEWLRAAVDSDNLDANVMTLATADGSGRPHARIVLLKGFDESGFVFYTSYQSHKGGELSSNPLASLVFWWPTLQRQVRIEGSVEQVERERSEAYFHSRPRESQLGAWVSQQSVEIPDRQWLDDRQHRFESAYADSEVERPAHWGGYRVKPDMIEFWQGRPSRLHDRVRYRRHGSDDEWSKVLLAP</sequence>